<proteinExistence type="predicted"/>
<evidence type="ECO:0000313" key="1">
    <source>
        <dbReference type="EMBL" id="KAG6970175.1"/>
    </source>
</evidence>
<evidence type="ECO:0000313" key="2">
    <source>
        <dbReference type="Proteomes" id="UP000709295"/>
    </source>
</evidence>
<dbReference type="AlphaFoldDB" id="A0A8J5J8R4"/>
<sequence>MKRKRLDNFFTLSATSAEYVPNGEGGGKHATGLFSYWKQVDMTDVGKPVEKLDDNEMAKRICETIATVAKRELVTGQAKVEHFCFLRLTKAPRHECDEGRAADRIWKFRLEPVQTKAIDGRNNIPLYVATYELLAVQAA</sequence>
<name>A0A8J5J8R4_9STRA</name>
<accession>A0A8J5J8R4</accession>
<protein>
    <submittedName>
        <fullName evidence="1">Uncharacterized protein</fullName>
    </submittedName>
</protein>
<dbReference type="EMBL" id="JAENGY010000189">
    <property type="protein sequence ID" value="KAG6970175.1"/>
    <property type="molecule type" value="Genomic_DNA"/>
</dbReference>
<reference evidence="1" key="1">
    <citation type="submission" date="2021-01" db="EMBL/GenBank/DDBJ databases">
        <title>Phytophthora aleatoria, a newly-described species from Pinus radiata is distinct from Phytophthora cactorum isolates based on comparative genomics.</title>
        <authorList>
            <person name="Mcdougal R."/>
            <person name="Panda P."/>
            <person name="Williams N."/>
            <person name="Studholme D.J."/>
        </authorList>
    </citation>
    <scope>NUCLEOTIDE SEQUENCE</scope>
    <source>
        <strain evidence="1">NZFS 4037</strain>
    </source>
</reference>
<keyword evidence="2" id="KW-1185">Reference proteome</keyword>
<organism evidence="1 2">
    <name type="scientific">Phytophthora aleatoria</name>
    <dbReference type="NCBI Taxonomy" id="2496075"/>
    <lineage>
        <taxon>Eukaryota</taxon>
        <taxon>Sar</taxon>
        <taxon>Stramenopiles</taxon>
        <taxon>Oomycota</taxon>
        <taxon>Peronosporomycetes</taxon>
        <taxon>Peronosporales</taxon>
        <taxon>Peronosporaceae</taxon>
        <taxon>Phytophthora</taxon>
    </lineage>
</organism>
<gene>
    <name evidence="1" type="ORF">JG688_00004985</name>
</gene>
<comment type="caution">
    <text evidence="1">The sequence shown here is derived from an EMBL/GenBank/DDBJ whole genome shotgun (WGS) entry which is preliminary data.</text>
</comment>
<dbReference type="Proteomes" id="UP000709295">
    <property type="component" value="Unassembled WGS sequence"/>
</dbReference>